<keyword evidence="4 6" id="KW-0408">Iron</keyword>
<keyword evidence="6" id="KW-0249">Electron transport</keyword>
<evidence type="ECO:0000256" key="3">
    <source>
        <dbReference type="ARBA" id="ARBA00022737"/>
    </source>
</evidence>
<dbReference type="PROSITE" id="PS51379">
    <property type="entry name" value="4FE4S_FER_2"/>
    <property type="match status" value="2"/>
</dbReference>
<keyword evidence="2 6" id="KW-0479">Metal-binding</keyword>
<evidence type="ECO:0000256" key="6">
    <source>
        <dbReference type="PIRNR" id="PIRNR000139"/>
    </source>
</evidence>
<proteinExistence type="predicted"/>
<dbReference type="Pfam" id="PF02754">
    <property type="entry name" value="CCG"/>
    <property type="match status" value="2"/>
</dbReference>
<protein>
    <recommendedName>
        <fullName evidence="6">Glycolate oxidase iron-sulfur subunit</fullName>
        <ecNumber evidence="6">1.1.99.14</ecNumber>
    </recommendedName>
</protein>
<organism evidence="8 9">
    <name type="scientific">Thiobacter aerophilum</name>
    <dbReference type="NCBI Taxonomy" id="3121275"/>
    <lineage>
        <taxon>Bacteria</taxon>
        <taxon>Pseudomonadati</taxon>
        <taxon>Pseudomonadota</taxon>
        <taxon>Betaproteobacteria</taxon>
        <taxon>Burkholderiales</taxon>
        <taxon>Thiobacteraceae</taxon>
        <taxon>Thiobacter</taxon>
    </lineage>
</organism>
<evidence type="ECO:0000256" key="5">
    <source>
        <dbReference type="ARBA" id="ARBA00023014"/>
    </source>
</evidence>
<accession>A0ABV0EFA5</accession>
<dbReference type="EC" id="1.1.99.14" evidence="6"/>
<comment type="catalytic activity">
    <reaction evidence="6">
        <text>glycolate + A = glyoxylate + AH2</text>
        <dbReference type="Rhea" id="RHEA:21264"/>
        <dbReference type="ChEBI" id="CHEBI:13193"/>
        <dbReference type="ChEBI" id="CHEBI:17499"/>
        <dbReference type="ChEBI" id="CHEBI:29805"/>
        <dbReference type="ChEBI" id="CHEBI:36655"/>
        <dbReference type="EC" id="1.1.99.14"/>
    </reaction>
</comment>
<dbReference type="PANTHER" id="PTHR32479">
    <property type="entry name" value="GLYCOLATE OXIDASE IRON-SULFUR SUBUNIT"/>
    <property type="match status" value="1"/>
</dbReference>
<dbReference type="InterPro" id="IPR004017">
    <property type="entry name" value="Cys_rich_dom"/>
</dbReference>
<dbReference type="InterPro" id="IPR009051">
    <property type="entry name" value="Helical_ferredxn"/>
</dbReference>
<sequence>MTVKPESQALAAQASRCVACGLCVPHCPTYRKLESEADSPRGRVMLIRALAEGRLAAEPTLVTHLDRCLVCRACEAVCPAGVKYGELIDGARAWLAAEGKKPRGLAGWLPAVLSAPPLLAAAAMRLRGFYPARGERQGTVSLFLGCVTRLADGSTLRAAIFVLTHLGFDVRVPRGQGCCGAMHQHAGEQEQAAQLARKNIEVFAKTSLDATEPILFCATGCGATLVEYARYGTEGEAFAHRAQDVVSFLARAPGWERLPIAPLAQTVAVHEPCSGRNVLRNAADVYGLLGRIPGLQAVPLAGNEQCCGAAGLYFLRQPALARRLRADKMPRAGDALRMLVSTNQGCAHWLKQGLSEAGHRLEVEHPVQLVARQLGFTGRC</sequence>
<dbReference type="SUPFAM" id="SSF46548">
    <property type="entry name" value="alpha-helical ferredoxin"/>
    <property type="match status" value="1"/>
</dbReference>
<evidence type="ECO:0000256" key="2">
    <source>
        <dbReference type="ARBA" id="ARBA00022723"/>
    </source>
</evidence>
<dbReference type="Gene3D" id="1.10.1060.10">
    <property type="entry name" value="Alpha-helical ferredoxin"/>
    <property type="match status" value="1"/>
</dbReference>
<keyword evidence="9" id="KW-1185">Reference proteome</keyword>
<dbReference type="PANTHER" id="PTHR32479:SF19">
    <property type="entry name" value="ANAEROBIC GLYCEROL-3-PHOSPHATE DEHYDROGENASE SUBUNIT C"/>
    <property type="match status" value="1"/>
</dbReference>
<name>A0ABV0EFA5_9BURK</name>
<comment type="caution">
    <text evidence="8">The sequence shown here is derived from an EMBL/GenBank/DDBJ whole genome shotgun (WGS) entry which is preliminary data.</text>
</comment>
<keyword evidence="3" id="KW-0677">Repeat</keyword>
<feature type="domain" description="4Fe-4S ferredoxin-type" evidence="7">
    <location>
        <begin position="8"/>
        <end position="38"/>
    </location>
</feature>
<dbReference type="Pfam" id="PF13183">
    <property type="entry name" value="Fer4_8"/>
    <property type="match status" value="1"/>
</dbReference>
<dbReference type="EMBL" id="JBAJEX010000006">
    <property type="protein sequence ID" value="MEO1767342.1"/>
    <property type="molecule type" value="Genomic_DNA"/>
</dbReference>
<dbReference type="PIRSF" id="PIRSF000139">
    <property type="entry name" value="Glc_ox_4Fe-4S"/>
    <property type="match status" value="1"/>
</dbReference>
<reference evidence="8 9" key="1">
    <citation type="submission" date="2024-02" db="EMBL/GenBank/DDBJ databases">
        <title>New thermophilic sulfur-oxidizing bacteria from a hot springs of the Uzon caldera (Kamchatka, Russia).</title>
        <authorList>
            <person name="Dukat A.M."/>
            <person name="Elcheninov A.G."/>
            <person name="Frolov E.N."/>
        </authorList>
    </citation>
    <scope>NUCLEOTIDE SEQUENCE [LARGE SCALE GENOMIC DNA]</scope>
    <source>
        <strain evidence="8 9">AK1</strain>
    </source>
</reference>
<keyword evidence="1 6" id="KW-0004">4Fe-4S</keyword>
<gene>
    <name evidence="8" type="ORF">V6E02_08970</name>
</gene>
<dbReference type="RefSeq" id="WP_347308450.1">
    <property type="nucleotide sequence ID" value="NZ_JBAJEX010000006.1"/>
</dbReference>
<dbReference type="Proteomes" id="UP001482231">
    <property type="component" value="Unassembled WGS sequence"/>
</dbReference>
<comment type="catalytic activity">
    <reaction evidence="6">
        <text>(R)-lactate + A = pyruvate + AH2</text>
        <dbReference type="Rhea" id="RHEA:15089"/>
        <dbReference type="ChEBI" id="CHEBI:13193"/>
        <dbReference type="ChEBI" id="CHEBI:15361"/>
        <dbReference type="ChEBI" id="CHEBI:16004"/>
        <dbReference type="ChEBI" id="CHEBI:17499"/>
    </reaction>
</comment>
<evidence type="ECO:0000259" key="7">
    <source>
        <dbReference type="PROSITE" id="PS51379"/>
    </source>
</evidence>
<evidence type="ECO:0000313" key="8">
    <source>
        <dbReference type="EMBL" id="MEO1767342.1"/>
    </source>
</evidence>
<comment type="function">
    <text evidence="6">Component of a complex that catalyzes the oxidation of glycolate to glyoxylate.</text>
</comment>
<evidence type="ECO:0000256" key="1">
    <source>
        <dbReference type="ARBA" id="ARBA00022485"/>
    </source>
</evidence>
<dbReference type="InterPro" id="IPR017900">
    <property type="entry name" value="4Fe4S_Fe_S_CS"/>
</dbReference>
<evidence type="ECO:0000313" key="9">
    <source>
        <dbReference type="Proteomes" id="UP001482231"/>
    </source>
</evidence>
<dbReference type="InterPro" id="IPR017896">
    <property type="entry name" value="4Fe4S_Fe-S-bd"/>
</dbReference>
<evidence type="ECO:0000256" key="4">
    <source>
        <dbReference type="ARBA" id="ARBA00023004"/>
    </source>
</evidence>
<dbReference type="PROSITE" id="PS00198">
    <property type="entry name" value="4FE4S_FER_1"/>
    <property type="match status" value="2"/>
</dbReference>
<comment type="cofactor">
    <cofactor evidence="6">
        <name>[4Fe-4S] cluster</name>
        <dbReference type="ChEBI" id="CHEBI:49883"/>
    </cofactor>
    <text evidence="6">Binds 2 [4Fe-4S] clusters.</text>
</comment>
<keyword evidence="6" id="KW-0813">Transport</keyword>
<keyword evidence="5 6" id="KW-0411">Iron-sulfur</keyword>
<feature type="domain" description="4Fe-4S ferredoxin-type" evidence="7">
    <location>
        <begin position="59"/>
        <end position="90"/>
    </location>
</feature>
<dbReference type="InterPro" id="IPR012257">
    <property type="entry name" value="Glc_ox_4Fe-4S"/>
</dbReference>